<proteinExistence type="predicted"/>
<name>A0A369B024_9BACL</name>
<dbReference type="PROSITE" id="PS01124">
    <property type="entry name" value="HTH_ARAC_FAMILY_2"/>
    <property type="match status" value="1"/>
</dbReference>
<dbReference type="SUPFAM" id="SSF46689">
    <property type="entry name" value="Homeodomain-like"/>
    <property type="match status" value="2"/>
</dbReference>
<evidence type="ECO:0000259" key="4">
    <source>
        <dbReference type="PROSITE" id="PS01124"/>
    </source>
</evidence>
<dbReference type="Gene3D" id="1.10.10.60">
    <property type="entry name" value="Homeodomain-like"/>
    <property type="match status" value="2"/>
</dbReference>
<sequence length="297" mass="34405">MRESNLRQLFWGEAEMEDHIVQHFHSPTKTQMDQSPFITWAGHRKCGKDHVVGPRVLENYKMVFVLSGKGYLTQGDHVNKMLNQGDMFILIPREKHFYYADPEDPWEIMWVSFNGKHVPYYLSLMGLDINHCCLAGITTHTIINKMLLLIQELPEARDGQLLCISYLLHIFHLVEHGAKHYGEAGMRTGSESVVQQAVLFIEQNYYMHIDVDLLCKHVNYSRSYLSRYFKRITGMSIPEYISKIRIQNAKVLLQETDLNIQEISASVGITDSLYFSKLFKNVTGTSPMSYKKHNQGR</sequence>
<evidence type="ECO:0000256" key="3">
    <source>
        <dbReference type="ARBA" id="ARBA00023163"/>
    </source>
</evidence>
<dbReference type="InterPro" id="IPR037923">
    <property type="entry name" value="HTH-like"/>
</dbReference>
<dbReference type="InterPro" id="IPR018060">
    <property type="entry name" value="HTH_AraC"/>
</dbReference>
<keyword evidence="6" id="KW-1185">Reference proteome</keyword>
<evidence type="ECO:0000313" key="5">
    <source>
        <dbReference type="EMBL" id="RCX13044.1"/>
    </source>
</evidence>
<gene>
    <name evidence="5" type="ORF">DFP94_12222</name>
</gene>
<evidence type="ECO:0000313" key="6">
    <source>
        <dbReference type="Proteomes" id="UP000253090"/>
    </source>
</evidence>
<dbReference type="SUPFAM" id="SSF51215">
    <property type="entry name" value="Regulatory protein AraC"/>
    <property type="match status" value="1"/>
</dbReference>
<keyword evidence="2 5" id="KW-0238">DNA-binding</keyword>
<dbReference type="Pfam" id="PF02311">
    <property type="entry name" value="AraC_binding"/>
    <property type="match status" value="1"/>
</dbReference>
<evidence type="ECO:0000256" key="2">
    <source>
        <dbReference type="ARBA" id="ARBA00023125"/>
    </source>
</evidence>
<dbReference type="InterPro" id="IPR009057">
    <property type="entry name" value="Homeodomain-like_sf"/>
</dbReference>
<accession>A0A369B024</accession>
<comment type="caution">
    <text evidence="5">The sequence shown here is derived from an EMBL/GenBank/DDBJ whole genome shotgun (WGS) entry which is preliminary data.</text>
</comment>
<feature type="domain" description="HTH araC/xylS-type" evidence="4">
    <location>
        <begin position="195"/>
        <end position="293"/>
    </location>
</feature>
<dbReference type="InterPro" id="IPR003313">
    <property type="entry name" value="AraC-bd"/>
</dbReference>
<organism evidence="5 6">
    <name type="scientific">Fontibacillus phaseoli</name>
    <dbReference type="NCBI Taxonomy" id="1416533"/>
    <lineage>
        <taxon>Bacteria</taxon>
        <taxon>Bacillati</taxon>
        <taxon>Bacillota</taxon>
        <taxon>Bacilli</taxon>
        <taxon>Bacillales</taxon>
        <taxon>Paenibacillaceae</taxon>
        <taxon>Fontibacillus</taxon>
    </lineage>
</organism>
<dbReference type="Pfam" id="PF12833">
    <property type="entry name" value="HTH_18"/>
    <property type="match status" value="1"/>
</dbReference>
<keyword evidence="1" id="KW-0805">Transcription regulation</keyword>
<dbReference type="PANTHER" id="PTHR43280:SF28">
    <property type="entry name" value="HTH-TYPE TRANSCRIPTIONAL ACTIVATOR RHAS"/>
    <property type="match status" value="1"/>
</dbReference>
<dbReference type="InterPro" id="IPR018062">
    <property type="entry name" value="HTH_AraC-typ_CS"/>
</dbReference>
<protein>
    <submittedName>
        <fullName evidence="5">AraC-like DNA-binding protein</fullName>
    </submittedName>
</protein>
<dbReference type="EMBL" id="QPJW01000022">
    <property type="protein sequence ID" value="RCX13044.1"/>
    <property type="molecule type" value="Genomic_DNA"/>
</dbReference>
<dbReference type="AlphaFoldDB" id="A0A369B024"/>
<keyword evidence="3" id="KW-0804">Transcription</keyword>
<dbReference type="Proteomes" id="UP000253090">
    <property type="component" value="Unassembled WGS sequence"/>
</dbReference>
<dbReference type="GO" id="GO:0043565">
    <property type="term" value="F:sequence-specific DNA binding"/>
    <property type="evidence" value="ECO:0007669"/>
    <property type="project" value="InterPro"/>
</dbReference>
<dbReference type="CDD" id="cd06986">
    <property type="entry name" value="cupin_MmsR-like_N"/>
    <property type="match status" value="1"/>
</dbReference>
<dbReference type="SMART" id="SM00342">
    <property type="entry name" value="HTH_ARAC"/>
    <property type="match status" value="1"/>
</dbReference>
<dbReference type="PANTHER" id="PTHR43280">
    <property type="entry name" value="ARAC-FAMILY TRANSCRIPTIONAL REGULATOR"/>
    <property type="match status" value="1"/>
</dbReference>
<dbReference type="Gene3D" id="2.60.120.280">
    <property type="entry name" value="Regulatory protein AraC"/>
    <property type="match status" value="1"/>
</dbReference>
<dbReference type="GO" id="GO:0003700">
    <property type="term" value="F:DNA-binding transcription factor activity"/>
    <property type="evidence" value="ECO:0007669"/>
    <property type="project" value="InterPro"/>
</dbReference>
<dbReference type="PROSITE" id="PS00041">
    <property type="entry name" value="HTH_ARAC_FAMILY_1"/>
    <property type="match status" value="1"/>
</dbReference>
<reference evidence="5 6" key="1">
    <citation type="submission" date="2018-07" db="EMBL/GenBank/DDBJ databases">
        <title>Genomic Encyclopedia of Type Strains, Phase III (KMG-III): the genomes of soil and plant-associated and newly described type strains.</title>
        <authorList>
            <person name="Whitman W."/>
        </authorList>
    </citation>
    <scope>NUCLEOTIDE SEQUENCE [LARGE SCALE GENOMIC DNA]</scope>
    <source>
        <strain evidence="5 6">CECT 8333</strain>
    </source>
</reference>
<evidence type="ECO:0000256" key="1">
    <source>
        <dbReference type="ARBA" id="ARBA00023015"/>
    </source>
</evidence>